<reference evidence="5" key="1">
    <citation type="submission" date="2019-11" db="EMBL/GenBank/DDBJ databases">
        <authorList>
            <person name="Liu Y."/>
            <person name="Hou J."/>
            <person name="Li T.-Q."/>
            <person name="Guan C.-H."/>
            <person name="Wu X."/>
            <person name="Wu H.-Z."/>
            <person name="Ling F."/>
            <person name="Zhang R."/>
            <person name="Shi X.-G."/>
            <person name="Ren J.-P."/>
            <person name="Chen E.-F."/>
            <person name="Sun J.-M."/>
        </authorList>
    </citation>
    <scope>NUCLEOTIDE SEQUENCE</scope>
    <source>
        <strain evidence="5">Adult_tree_wgs_1</strain>
        <tissue evidence="5">Leaves</tissue>
    </source>
</reference>
<protein>
    <submittedName>
        <fullName evidence="5">Uncharacterized protein</fullName>
    </submittedName>
</protein>
<sequence length="207" mass="22961">MDHTYCRCTDLYFLSNFDYNFPRKLSKVYCFTPMDDNRGNYEDKQVVEVVNNTLSKVLIPYYPMLTIGSDGSPVVVCTTELVYDDTVLMEKLVYDASAAVKSILDLPPLSAQPDGQMPSDKTVGRGGDDAFNTFFSEISAGKHVPRTVFVELEPTINDEVRTGAYCQLFHPEQLVSGIPPDPLLKSGTFILEPTAGPTLTFDPQQPA</sequence>
<proteinExistence type="inferred from homology"/>
<dbReference type="InterPro" id="IPR036525">
    <property type="entry name" value="Tubulin/FtsZ_GTPase_sf"/>
</dbReference>
<dbReference type="InterPro" id="IPR000217">
    <property type="entry name" value="Tubulin"/>
</dbReference>
<evidence type="ECO:0000256" key="4">
    <source>
        <dbReference type="ARBA" id="ARBA00023134"/>
    </source>
</evidence>
<keyword evidence="3" id="KW-0547">Nucleotide-binding</keyword>
<keyword evidence="6" id="KW-1185">Reference proteome</keyword>
<dbReference type="GO" id="GO:0005874">
    <property type="term" value="C:microtubule"/>
    <property type="evidence" value="ECO:0007669"/>
    <property type="project" value="UniProtKB-KW"/>
</dbReference>
<dbReference type="GO" id="GO:0007017">
    <property type="term" value="P:microtubule-based process"/>
    <property type="evidence" value="ECO:0007669"/>
    <property type="project" value="InterPro"/>
</dbReference>
<dbReference type="AlphaFoldDB" id="A0A834LEW2"/>
<dbReference type="Gene3D" id="3.40.50.1440">
    <property type="entry name" value="Tubulin/FtsZ, GTPase domain"/>
    <property type="match status" value="1"/>
</dbReference>
<dbReference type="SUPFAM" id="SSF52490">
    <property type="entry name" value="Tubulin nucleotide-binding domain-like"/>
    <property type="match status" value="1"/>
</dbReference>
<gene>
    <name evidence="5" type="ORF">RHSIM_Rhsim09G0016600</name>
</gene>
<comment type="caution">
    <text evidence="5">The sequence shown here is derived from an EMBL/GenBank/DDBJ whole genome shotgun (WGS) entry which is preliminary data.</text>
</comment>
<dbReference type="OrthoDB" id="6049624at2759"/>
<keyword evidence="2" id="KW-0493">Microtubule</keyword>
<evidence type="ECO:0000256" key="2">
    <source>
        <dbReference type="ARBA" id="ARBA00022701"/>
    </source>
</evidence>
<dbReference type="PANTHER" id="PTHR11588">
    <property type="entry name" value="TUBULIN"/>
    <property type="match status" value="1"/>
</dbReference>
<evidence type="ECO:0000256" key="1">
    <source>
        <dbReference type="ARBA" id="ARBA00009636"/>
    </source>
</evidence>
<dbReference type="EMBL" id="WJXA01000009">
    <property type="protein sequence ID" value="KAF7132198.1"/>
    <property type="molecule type" value="Genomic_DNA"/>
</dbReference>
<evidence type="ECO:0000256" key="3">
    <source>
        <dbReference type="ARBA" id="ARBA00022741"/>
    </source>
</evidence>
<keyword evidence="4" id="KW-0342">GTP-binding</keyword>
<dbReference type="Proteomes" id="UP000626092">
    <property type="component" value="Unassembled WGS sequence"/>
</dbReference>
<accession>A0A834LEW2</accession>
<evidence type="ECO:0000313" key="5">
    <source>
        <dbReference type="EMBL" id="KAF7132198.1"/>
    </source>
</evidence>
<evidence type="ECO:0000313" key="6">
    <source>
        <dbReference type="Proteomes" id="UP000626092"/>
    </source>
</evidence>
<dbReference type="GO" id="GO:0005525">
    <property type="term" value="F:GTP binding"/>
    <property type="evidence" value="ECO:0007669"/>
    <property type="project" value="UniProtKB-KW"/>
</dbReference>
<organism evidence="5 6">
    <name type="scientific">Rhododendron simsii</name>
    <name type="common">Sims's rhododendron</name>
    <dbReference type="NCBI Taxonomy" id="118357"/>
    <lineage>
        <taxon>Eukaryota</taxon>
        <taxon>Viridiplantae</taxon>
        <taxon>Streptophyta</taxon>
        <taxon>Embryophyta</taxon>
        <taxon>Tracheophyta</taxon>
        <taxon>Spermatophyta</taxon>
        <taxon>Magnoliopsida</taxon>
        <taxon>eudicotyledons</taxon>
        <taxon>Gunneridae</taxon>
        <taxon>Pentapetalae</taxon>
        <taxon>asterids</taxon>
        <taxon>Ericales</taxon>
        <taxon>Ericaceae</taxon>
        <taxon>Ericoideae</taxon>
        <taxon>Rhodoreae</taxon>
        <taxon>Rhododendron</taxon>
    </lineage>
</organism>
<name>A0A834LEW2_RHOSS</name>
<comment type="similarity">
    <text evidence="1">Belongs to the tubulin family.</text>
</comment>